<keyword evidence="4 8" id="KW-0819">tRNA processing</keyword>
<protein>
    <recommendedName>
        <fullName evidence="8">tRNA(Ile)-lysidine synthase</fullName>
        <ecNumber evidence="8">6.3.4.19</ecNumber>
    </recommendedName>
    <alternativeName>
        <fullName evidence="8">tRNA(Ile)-2-lysyl-cytidine synthase</fullName>
    </alternativeName>
    <alternativeName>
        <fullName evidence="8">tRNA(Ile)-lysidine synthetase</fullName>
    </alternativeName>
</protein>
<dbReference type="Pfam" id="PF01171">
    <property type="entry name" value="ATP_bind_3"/>
    <property type="match status" value="1"/>
</dbReference>
<evidence type="ECO:0000313" key="11">
    <source>
        <dbReference type="Proteomes" id="UP000253490"/>
    </source>
</evidence>
<gene>
    <name evidence="8" type="primary">tilS</name>
    <name evidence="10" type="ORF">DES36_104188</name>
</gene>
<dbReference type="HAMAP" id="MF_01161">
    <property type="entry name" value="tRNA_Ile_lys_synt"/>
    <property type="match status" value="1"/>
</dbReference>
<keyword evidence="6 8" id="KW-0067">ATP-binding</keyword>
<keyword evidence="11" id="KW-1185">Reference proteome</keyword>
<keyword evidence="2 8" id="KW-0963">Cytoplasm</keyword>
<accession>A0A366IB57</accession>
<keyword evidence="3 8" id="KW-0436">Ligase</keyword>
<dbReference type="Pfam" id="PF11734">
    <property type="entry name" value="TilS_C"/>
    <property type="match status" value="1"/>
</dbReference>
<evidence type="ECO:0000256" key="6">
    <source>
        <dbReference type="ARBA" id="ARBA00022840"/>
    </source>
</evidence>
<dbReference type="PANTHER" id="PTHR43033">
    <property type="entry name" value="TRNA(ILE)-LYSIDINE SYNTHASE-RELATED"/>
    <property type="match status" value="1"/>
</dbReference>
<dbReference type="InterPro" id="IPR011063">
    <property type="entry name" value="TilS/TtcA_N"/>
</dbReference>
<evidence type="ECO:0000256" key="5">
    <source>
        <dbReference type="ARBA" id="ARBA00022741"/>
    </source>
</evidence>
<dbReference type="SUPFAM" id="SSF82829">
    <property type="entry name" value="MesJ substrate recognition domain-like"/>
    <property type="match status" value="1"/>
</dbReference>
<comment type="domain">
    <text evidence="8">The N-terminal region contains the highly conserved SGGXDS motif, predicted to be a P-loop motif involved in ATP binding.</text>
</comment>
<evidence type="ECO:0000256" key="4">
    <source>
        <dbReference type="ARBA" id="ARBA00022694"/>
    </source>
</evidence>
<comment type="caution">
    <text evidence="10">The sequence shown here is derived from an EMBL/GenBank/DDBJ whole genome shotgun (WGS) entry which is preliminary data.</text>
</comment>
<dbReference type="EMBL" id="QNRX01000004">
    <property type="protein sequence ID" value="RBP67480.1"/>
    <property type="molecule type" value="Genomic_DNA"/>
</dbReference>
<sequence>MEEKVLNFVNENKLLDVGDRILIGVSGGPDSIALFHFLYSIRENFGLEIAVCHLNHMIRGKEANEDEKFVRDLCEKNKIAFYSKRCEVERLAKERKITVEEAGREERYKFFYYLKQKLGIDKIALAHHLDDNVETILMRFLRGTGVKGLRGIVPMREDRVIRPFLSVQKREILEYCKIHKLSTKLDKTNLEAKYHRNKLRLEVIPYLEKFNPNFAQGVSQLGNISTEYYDFVQKCAKAEVKRITIDGKIDIKKFNDLHICLKREVLIEVLRKTNKKISLEYHHIDLVLNKLKDKHNTVWGLDLPNRIKVIRQYDYLFAEIHRNRREINSFCYELTPGKVLLLSKLHCCCSMDIMSMDVYRNLNPKPFGAVFDYDKILEQGKHLLLRSRKEGDRIEPMGMQGTKKVKDIFIDKKIPAERRWEIPLLCVDNNVIWIVGYHKSRRFKLNEDTQNVLIVSFDYYEEA</sequence>
<dbReference type="SUPFAM" id="SSF56037">
    <property type="entry name" value="PheT/TilS domain"/>
    <property type="match status" value="1"/>
</dbReference>
<dbReference type="GO" id="GO:0032267">
    <property type="term" value="F:tRNA(Ile)-lysidine synthase activity"/>
    <property type="evidence" value="ECO:0007669"/>
    <property type="project" value="UniProtKB-EC"/>
</dbReference>
<dbReference type="EC" id="6.3.4.19" evidence="8"/>
<dbReference type="InterPro" id="IPR012094">
    <property type="entry name" value="tRNA_Ile_lys_synt"/>
</dbReference>
<dbReference type="SMART" id="SM00977">
    <property type="entry name" value="TilS_C"/>
    <property type="match status" value="1"/>
</dbReference>
<dbReference type="GO" id="GO:0006400">
    <property type="term" value="P:tRNA modification"/>
    <property type="evidence" value="ECO:0007669"/>
    <property type="project" value="UniProtKB-UniRule"/>
</dbReference>
<comment type="catalytic activity">
    <reaction evidence="7 8">
        <text>cytidine(34) in tRNA(Ile2) + L-lysine + ATP = lysidine(34) in tRNA(Ile2) + AMP + diphosphate + H(+)</text>
        <dbReference type="Rhea" id="RHEA:43744"/>
        <dbReference type="Rhea" id="RHEA-COMP:10625"/>
        <dbReference type="Rhea" id="RHEA-COMP:10670"/>
        <dbReference type="ChEBI" id="CHEBI:15378"/>
        <dbReference type="ChEBI" id="CHEBI:30616"/>
        <dbReference type="ChEBI" id="CHEBI:32551"/>
        <dbReference type="ChEBI" id="CHEBI:33019"/>
        <dbReference type="ChEBI" id="CHEBI:82748"/>
        <dbReference type="ChEBI" id="CHEBI:83665"/>
        <dbReference type="ChEBI" id="CHEBI:456215"/>
        <dbReference type="EC" id="6.3.4.19"/>
    </reaction>
</comment>
<dbReference type="NCBIfam" id="TIGR02432">
    <property type="entry name" value="lysidine_TilS_N"/>
    <property type="match status" value="1"/>
</dbReference>
<evidence type="ECO:0000256" key="8">
    <source>
        <dbReference type="HAMAP-Rule" id="MF_01161"/>
    </source>
</evidence>
<feature type="domain" description="Lysidine-tRNA(Ile) synthetase C-terminal" evidence="9">
    <location>
        <begin position="383"/>
        <end position="455"/>
    </location>
</feature>
<dbReference type="CDD" id="cd01992">
    <property type="entry name" value="TilS_N"/>
    <property type="match status" value="1"/>
</dbReference>
<evidence type="ECO:0000256" key="7">
    <source>
        <dbReference type="ARBA" id="ARBA00048539"/>
    </source>
</evidence>
<keyword evidence="5 8" id="KW-0547">Nucleotide-binding</keyword>
<evidence type="ECO:0000256" key="1">
    <source>
        <dbReference type="ARBA" id="ARBA00004496"/>
    </source>
</evidence>
<proteinExistence type="inferred from homology"/>
<dbReference type="Proteomes" id="UP000253490">
    <property type="component" value="Unassembled WGS sequence"/>
</dbReference>
<reference evidence="10 11" key="1">
    <citation type="submission" date="2018-06" db="EMBL/GenBank/DDBJ databases">
        <title>Genomic Encyclopedia of Type Strains, Phase IV (KMG-IV): sequencing the most valuable type-strain genomes for metagenomic binning, comparative biology and taxonomic classification.</title>
        <authorList>
            <person name="Goeker M."/>
        </authorList>
    </citation>
    <scope>NUCLEOTIDE SEQUENCE [LARGE SCALE GENOMIC DNA]</scope>
    <source>
        <strain evidence="10 11">DSM 22112</strain>
    </source>
</reference>
<dbReference type="GO" id="GO:0005524">
    <property type="term" value="F:ATP binding"/>
    <property type="evidence" value="ECO:0007669"/>
    <property type="project" value="UniProtKB-UniRule"/>
</dbReference>
<evidence type="ECO:0000256" key="2">
    <source>
        <dbReference type="ARBA" id="ARBA00022490"/>
    </source>
</evidence>
<dbReference type="InterPro" id="IPR014729">
    <property type="entry name" value="Rossmann-like_a/b/a_fold"/>
</dbReference>
<evidence type="ECO:0000313" key="10">
    <source>
        <dbReference type="EMBL" id="RBP67480.1"/>
    </source>
</evidence>
<dbReference type="Gene3D" id="3.40.50.620">
    <property type="entry name" value="HUPs"/>
    <property type="match status" value="1"/>
</dbReference>
<comment type="subcellular location">
    <subcellularLocation>
        <location evidence="1 8">Cytoplasm</location>
    </subcellularLocation>
</comment>
<comment type="function">
    <text evidence="8">Ligates lysine onto the cytidine present at position 34 of the AUA codon-specific tRNA(Ile) that contains the anticodon CAU, in an ATP-dependent manner. Cytidine is converted to lysidine, thus changing the amino acid specificity of the tRNA from methionine to isoleucine.</text>
</comment>
<dbReference type="AlphaFoldDB" id="A0A366IB57"/>
<dbReference type="OrthoDB" id="9807403at2"/>
<dbReference type="Gene3D" id="3.30.465.60">
    <property type="match status" value="1"/>
</dbReference>
<dbReference type="InterPro" id="IPR012795">
    <property type="entry name" value="tRNA_Ile_lys_synt_N"/>
</dbReference>
<dbReference type="RefSeq" id="WP_113920041.1">
    <property type="nucleotide sequence ID" value="NZ_QNRX01000004.1"/>
</dbReference>
<dbReference type="NCBIfam" id="TIGR02433">
    <property type="entry name" value="lysidine_TilS_C"/>
    <property type="match status" value="1"/>
</dbReference>
<dbReference type="PANTHER" id="PTHR43033:SF1">
    <property type="entry name" value="TRNA(ILE)-LYSIDINE SYNTHASE-RELATED"/>
    <property type="match status" value="1"/>
</dbReference>
<comment type="similarity">
    <text evidence="8">Belongs to the tRNA(Ile)-lysidine synthase family.</text>
</comment>
<dbReference type="SUPFAM" id="SSF52402">
    <property type="entry name" value="Adenine nucleotide alpha hydrolases-like"/>
    <property type="match status" value="1"/>
</dbReference>
<dbReference type="GO" id="GO:0005737">
    <property type="term" value="C:cytoplasm"/>
    <property type="evidence" value="ECO:0007669"/>
    <property type="project" value="UniProtKB-SubCell"/>
</dbReference>
<feature type="binding site" evidence="8">
    <location>
        <begin position="26"/>
        <end position="31"/>
    </location>
    <ligand>
        <name>ATP</name>
        <dbReference type="ChEBI" id="CHEBI:30616"/>
    </ligand>
</feature>
<dbReference type="InterPro" id="IPR012796">
    <property type="entry name" value="Lysidine-tRNA-synth_C"/>
</dbReference>
<evidence type="ECO:0000259" key="9">
    <source>
        <dbReference type="SMART" id="SM00977"/>
    </source>
</evidence>
<evidence type="ECO:0000256" key="3">
    <source>
        <dbReference type="ARBA" id="ARBA00022598"/>
    </source>
</evidence>
<name>A0A366IB57_9FIRM</name>
<organism evidence="10 11">
    <name type="scientific">Alkalibaculum bacchi</name>
    <dbReference type="NCBI Taxonomy" id="645887"/>
    <lineage>
        <taxon>Bacteria</taxon>
        <taxon>Bacillati</taxon>
        <taxon>Bacillota</taxon>
        <taxon>Clostridia</taxon>
        <taxon>Eubacteriales</taxon>
        <taxon>Eubacteriaceae</taxon>
        <taxon>Alkalibaculum</taxon>
    </lineage>
</organism>